<sequence precursor="true">MTPLNSARRLGSPFLLFALLALGACSSLQSSDSNFLGVITPYRIDIVQGNVVTQEQVAQIKPGMTRDQVRDILGSPMLTDIFHADRWDYVFTIKRPGTEPQRRSVIATFEGNALKKLDAPALPSERDFVASISRTKATGKTPVLELTDAQKSALPRPARSEAPPVEPAGAVRSYPPLEPS</sequence>
<keyword evidence="2 4" id="KW-0472">Membrane</keyword>
<comment type="function">
    <text evidence="4">Part of the outer membrane protein assembly complex, which is involved in assembly and insertion of beta-barrel proteins into the outer membrane.</text>
</comment>
<feature type="chain" id="PRO_5044941208" description="Outer membrane protein assembly factor BamE" evidence="4">
    <location>
        <begin position="31"/>
        <end position="180"/>
    </location>
</feature>
<evidence type="ECO:0000256" key="4">
    <source>
        <dbReference type="HAMAP-Rule" id="MF_00925"/>
    </source>
</evidence>
<feature type="domain" description="Outer membrane protein assembly factor BamE" evidence="6">
    <location>
        <begin position="49"/>
        <end position="116"/>
    </location>
</feature>
<evidence type="ECO:0000259" key="6">
    <source>
        <dbReference type="Pfam" id="PF04355"/>
    </source>
</evidence>
<comment type="subunit">
    <text evidence="4">Part of the Bam complex.</text>
</comment>
<gene>
    <name evidence="4" type="primary">bamE</name>
    <name evidence="7" type="ORF">HLB44_04550</name>
</gene>
<dbReference type="InterPro" id="IPR037873">
    <property type="entry name" value="BamE-like"/>
</dbReference>
<comment type="subcellular location">
    <subcellularLocation>
        <location evidence="4">Cell outer membrane</location>
    </subcellularLocation>
</comment>
<name>A0ABX2EAW4_9BURK</name>
<evidence type="ECO:0000256" key="1">
    <source>
        <dbReference type="ARBA" id="ARBA00022729"/>
    </source>
</evidence>
<dbReference type="Pfam" id="PF04355">
    <property type="entry name" value="BamE"/>
    <property type="match status" value="1"/>
</dbReference>
<evidence type="ECO:0000313" key="7">
    <source>
        <dbReference type="EMBL" id="NRF66246.1"/>
    </source>
</evidence>
<dbReference type="InterPro" id="IPR026592">
    <property type="entry name" value="BamE"/>
</dbReference>
<dbReference type="RefSeq" id="WP_173121005.1">
    <property type="nucleotide sequence ID" value="NZ_JABRWJ010000001.1"/>
</dbReference>
<dbReference type="PANTHER" id="PTHR37482">
    <property type="entry name" value="OUTER MEMBRANE PROTEIN ASSEMBLY FACTOR BAME"/>
    <property type="match status" value="1"/>
</dbReference>
<keyword evidence="3 4" id="KW-0998">Cell outer membrane</keyword>
<dbReference type="HAMAP" id="MF_00925">
    <property type="entry name" value="OM_assembly_BamE"/>
    <property type="match status" value="1"/>
</dbReference>
<dbReference type="EMBL" id="JABRWJ010000001">
    <property type="protein sequence ID" value="NRF66246.1"/>
    <property type="molecule type" value="Genomic_DNA"/>
</dbReference>
<evidence type="ECO:0000313" key="8">
    <source>
        <dbReference type="Proteomes" id="UP000737171"/>
    </source>
</evidence>
<keyword evidence="8" id="KW-1185">Reference proteome</keyword>
<comment type="caution">
    <text evidence="7">The sequence shown here is derived from an EMBL/GenBank/DDBJ whole genome shotgun (WGS) entry which is preliminary data.</text>
</comment>
<accession>A0ABX2EAW4</accession>
<organism evidence="7 8">
    <name type="scientific">Pseudaquabacterium terrae</name>
    <dbReference type="NCBI Taxonomy" id="2732868"/>
    <lineage>
        <taxon>Bacteria</taxon>
        <taxon>Pseudomonadati</taxon>
        <taxon>Pseudomonadota</taxon>
        <taxon>Betaproteobacteria</taxon>
        <taxon>Burkholderiales</taxon>
        <taxon>Sphaerotilaceae</taxon>
        <taxon>Pseudaquabacterium</taxon>
    </lineage>
</organism>
<evidence type="ECO:0000256" key="5">
    <source>
        <dbReference type="SAM" id="MobiDB-lite"/>
    </source>
</evidence>
<reference evidence="7 8" key="1">
    <citation type="submission" date="2020-05" db="EMBL/GenBank/DDBJ databases">
        <title>Aquincola sp. isolate from soil.</title>
        <authorList>
            <person name="Han J."/>
            <person name="Kim D.-U."/>
        </authorList>
    </citation>
    <scope>NUCLEOTIDE SEQUENCE [LARGE SCALE GENOMIC DNA]</scope>
    <source>
        <strain evidence="7 8">S2</strain>
    </source>
</reference>
<protein>
    <recommendedName>
        <fullName evidence="4">Outer membrane protein assembly factor BamE</fullName>
    </recommendedName>
</protein>
<comment type="similarity">
    <text evidence="4">Belongs to the BamE family.</text>
</comment>
<dbReference type="InterPro" id="IPR007450">
    <property type="entry name" value="BamE_dom"/>
</dbReference>
<dbReference type="Proteomes" id="UP000737171">
    <property type="component" value="Unassembled WGS sequence"/>
</dbReference>
<keyword evidence="1 4" id="KW-0732">Signal</keyword>
<dbReference type="Gene3D" id="3.30.1450.10">
    <property type="match status" value="1"/>
</dbReference>
<evidence type="ECO:0000256" key="3">
    <source>
        <dbReference type="ARBA" id="ARBA00023237"/>
    </source>
</evidence>
<feature type="signal peptide" evidence="4">
    <location>
        <begin position="1"/>
        <end position="30"/>
    </location>
</feature>
<evidence type="ECO:0000256" key="2">
    <source>
        <dbReference type="ARBA" id="ARBA00023136"/>
    </source>
</evidence>
<proteinExistence type="inferred from homology"/>
<dbReference type="PANTHER" id="PTHR37482:SF1">
    <property type="entry name" value="OUTER MEMBRANE PROTEIN ASSEMBLY FACTOR BAME"/>
    <property type="match status" value="1"/>
</dbReference>
<feature type="region of interest" description="Disordered" evidence="5">
    <location>
        <begin position="139"/>
        <end position="180"/>
    </location>
</feature>